<feature type="domain" description="GAG-pre-integrase" evidence="1">
    <location>
        <begin position="354"/>
        <end position="409"/>
    </location>
</feature>
<comment type="caution">
    <text evidence="3">The sequence shown here is derived from an EMBL/GenBank/DDBJ whole genome shotgun (WGS) entry which is preliminary data.</text>
</comment>
<evidence type="ECO:0000259" key="2">
    <source>
        <dbReference type="Pfam" id="PF22936"/>
    </source>
</evidence>
<name>A0AAE1M477_9FABA</name>
<dbReference type="Proteomes" id="UP001293593">
    <property type="component" value="Unassembled WGS sequence"/>
</dbReference>
<dbReference type="AlphaFoldDB" id="A0AAE1M477"/>
<dbReference type="Pfam" id="PF22936">
    <property type="entry name" value="Pol_BBD"/>
    <property type="match status" value="1"/>
</dbReference>
<dbReference type="InterPro" id="IPR025724">
    <property type="entry name" value="GAG-pre-integrase_dom"/>
</dbReference>
<sequence>MSQEVGAQLFHCRTALDLWTSARTLTSASSRSRVLIYQSELHHTRKNGMRMDEYLAKMRNILDQLILAGAAISTDELILHTLNGLDGDYNAIVVKLIDQSDLTWVETQAALLAFESHLEQLNLFSTMSIQPSANVATRESSVSAHPFYFGGRTSYRGVFRGSRGFRGRRSRGGRSNHQDGSNRPYCNYCYRYGHYIHTCYQRQDNATSRGSAPHNHSPQAFYADPHVVSDPEWYMDSGASHHVISNSAHLDSTAPTGNMSLYTCTGKKAKIHGIGSAFLSCPTSNLKFNEVLVVSSTTKNLLSVNRLIKDNSVSIIFTNDGCLVKEKGIGQVLLKGMPRQGLYPMTKITSPITINMASTVKKDDDLLLQWHRRLGHPSQKVLNKILQECNVDFRLNENFVCYACQYGKSKRLPFPVSHSHASAPLELIHFGSKWEGRAQSSPHSRNGFNLIGSSTFAIEILDRGFSKCSLHY</sequence>
<evidence type="ECO:0008006" key="5">
    <source>
        <dbReference type="Google" id="ProtNLM"/>
    </source>
</evidence>
<protein>
    <recommendedName>
        <fullName evidence="5">GAG-pre-integrase domain-containing protein</fullName>
    </recommendedName>
</protein>
<dbReference type="Pfam" id="PF13976">
    <property type="entry name" value="gag_pre-integrs"/>
    <property type="match status" value="1"/>
</dbReference>
<proteinExistence type="predicted"/>
<evidence type="ECO:0000313" key="3">
    <source>
        <dbReference type="EMBL" id="KAK4252532.1"/>
    </source>
</evidence>
<dbReference type="InterPro" id="IPR054722">
    <property type="entry name" value="PolX-like_BBD"/>
</dbReference>
<dbReference type="EMBL" id="JAWXYG010000023">
    <property type="protein sequence ID" value="KAK4252532.1"/>
    <property type="molecule type" value="Genomic_DNA"/>
</dbReference>
<gene>
    <name evidence="3" type="ORF">QN277_014520</name>
</gene>
<accession>A0AAE1M477</accession>
<keyword evidence="4" id="KW-1185">Reference proteome</keyword>
<evidence type="ECO:0000313" key="4">
    <source>
        <dbReference type="Proteomes" id="UP001293593"/>
    </source>
</evidence>
<dbReference type="PANTHER" id="PTHR47481:SF31">
    <property type="entry name" value="OS01G0873500 PROTEIN"/>
    <property type="match status" value="1"/>
</dbReference>
<evidence type="ECO:0000259" key="1">
    <source>
        <dbReference type="Pfam" id="PF13976"/>
    </source>
</evidence>
<feature type="domain" description="Retrovirus-related Pol polyprotein from transposon TNT 1-94-like beta-barrel" evidence="2">
    <location>
        <begin position="233"/>
        <end position="309"/>
    </location>
</feature>
<dbReference type="PANTHER" id="PTHR47481">
    <property type="match status" value="1"/>
</dbReference>
<reference evidence="3" key="1">
    <citation type="submission" date="2023-10" db="EMBL/GenBank/DDBJ databases">
        <title>Chromosome-level genome of the transformable northern wattle, Acacia crassicarpa.</title>
        <authorList>
            <person name="Massaro I."/>
            <person name="Sinha N.R."/>
            <person name="Poethig S."/>
            <person name="Leichty A.R."/>
        </authorList>
    </citation>
    <scope>NUCLEOTIDE SEQUENCE</scope>
    <source>
        <strain evidence="3">Acra3RX</strain>
        <tissue evidence="3">Leaf</tissue>
    </source>
</reference>
<organism evidence="3 4">
    <name type="scientific">Acacia crassicarpa</name>
    <name type="common">northern wattle</name>
    <dbReference type="NCBI Taxonomy" id="499986"/>
    <lineage>
        <taxon>Eukaryota</taxon>
        <taxon>Viridiplantae</taxon>
        <taxon>Streptophyta</taxon>
        <taxon>Embryophyta</taxon>
        <taxon>Tracheophyta</taxon>
        <taxon>Spermatophyta</taxon>
        <taxon>Magnoliopsida</taxon>
        <taxon>eudicotyledons</taxon>
        <taxon>Gunneridae</taxon>
        <taxon>Pentapetalae</taxon>
        <taxon>rosids</taxon>
        <taxon>fabids</taxon>
        <taxon>Fabales</taxon>
        <taxon>Fabaceae</taxon>
        <taxon>Caesalpinioideae</taxon>
        <taxon>mimosoid clade</taxon>
        <taxon>Acacieae</taxon>
        <taxon>Acacia</taxon>
    </lineage>
</organism>